<dbReference type="RefSeq" id="WP_124908423.1">
    <property type="nucleotide sequence ID" value="NZ_RQJP01000004.1"/>
</dbReference>
<evidence type="ECO:0000313" key="1">
    <source>
        <dbReference type="EMBL" id="RRB12470.1"/>
    </source>
</evidence>
<dbReference type="Proteomes" id="UP000274271">
    <property type="component" value="Unassembled WGS sequence"/>
</dbReference>
<proteinExistence type="predicted"/>
<dbReference type="OrthoDB" id="957470at2"/>
<protein>
    <submittedName>
        <fullName evidence="1">Uncharacterized protein</fullName>
    </submittedName>
</protein>
<reference evidence="1 2" key="1">
    <citation type="submission" date="2018-11" db="EMBL/GenBank/DDBJ databases">
        <authorList>
            <person name="Zhou Z."/>
            <person name="Wang G."/>
        </authorList>
    </citation>
    <scope>NUCLEOTIDE SEQUENCE [LARGE SCALE GENOMIC DNA]</scope>
    <source>
        <strain evidence="1 2">KCTC42998</strain>
    </source>
</reference>
<accession>A0A3P1CGV0</accession>
<sequence>MDALEELEKELADIIAEFQRQAMSEYRIAVEREGLVMTGELEDSFRSTIRTEAQRFVYECEIRFLDYGRYRDMKRLNVGSNMAPLEALMYWVEKKGTSEFLKDIWARRYGSIKSDSRLIRDIAWGVRIARQRKIEHLRTGRGWYSVTSGRKFGMVGERVRQAAALAAIRHLKQTITGTEQP</sequence>
<dbReference type="EMBL" id="RQJP01000004">
    <property type="protein sequence ID" value="RRB12470.1"/>
    <property type="molecule type" value="Genomic_DNA"/>
</dbReference>
<name>A0A3P1CGV0_9BACT</name>
<keyword evidence="2" id="KW-1185">Reference proteome</keyword>
<evidence type="ECO:0000313" key="2">
    <source>
        <dbReference type="Proteomes" id="UP000274271"/>
    </source>
</evidence>
<gene>
    <name evidence="1" type="ORF">EHT87_19925</name>
</gene>
<dbReference type="AlphaFoldDB" id="A0A3P1CGV0"/>
<comment type="caution">
    <text evidence="1">The sequence shown here is derived from an EMBL/GenBank/DDBJ whole genome shotgun (WGS) entry which is preliminary data.</text>
</comment>
<organism evidence="1 2">
    <name type="scientific">Larkinella knui</name>
    <dbReference type="NCBI Taxonomy" id="2025310"/>
    <lineage>
        <taxon>Bacteria</taxon>
        <taxon>Pseudomonadati</taxon>
        <taxon>Bacteroidota</taxon>
        <taxon>Cytophagia</taxon>
        <taxon>Cytophagales</taxon>
        <taxon>Spirosomataceae</taxon>
        <taxon>Larkinella</taxon>
    </lineage>
</organism>